<sequence>MIKKYKRDKQILSEKVLCNLHPIIIITLLFYKKISFIFIYRIVEISATSEKNFADCLADSVE</sequence>
<proteinExistence type="predicted"/>
<keyword evidence="3" id="KW-1185">Reference proteome</keyword>
<accession>A0ABM5XB04</accession>
<evidence type="ECO:0000256" key="1">
    <source>
        <dbReference type="SAM" id="Phobius"/>
    </source>
</evidence>
<evidence type="ECO:0000313" key="3">
    <source>
        <dbReference type="Proteomes" id="UP000065822"/>
    </source>
</evidence>
<reference evidence="2 3" key="1">
    <citation type="submission" date="2016-02" db="EMBL/GenBank/DDBJ databases">
        <authorList>
            <person name="Holder M.E."/>
            <person name="Ajami N.J."/>
            <person name="Petrosino J.F."/>
        </authorList>
    </citation>
    <scope>NUCLEOTIDE SEQUENCE [LARGE SCALE GENOMIC DNA]</scope>
    <source>
        <strain evidence="2 3">CCUG 32990</strain>
    </source>
</reference>
<name>A0ABM5XB04_9FLAO</name>
<gene>
    <name evidence="2" type="ORF">AXF12_01620</name>
</gene>
<keyword evidence="1" id="KW-0812">Transmembrane</keyword>
<dbReference type="EMBL" id="CP014227">
    <property type="protein sequence ID" value="AMD84344.1"/>
    <property type="molecule type" value="Genomic_DNA"/>
</dbReference>
<keyword evidence="1" id="KW-1133">Transmembrane helix</keyword>
<feature type="transmembrane region" description="Helical" evidence="1">
    <location>
        <begin position="20"/>
        <end position="43"/>
    </location>
</feature>
<organism evidence="2 3">
    <name type="scientific">Capnocytophaga haemolytica</name>
    <dbReference type="NCBI Taxonomy" id="45243"/>
    <lineage>
        <taxon>Bacteria</taxon>
        <taxon>Pseudomonadati</taxon>
        <taxon>Bacteroidota</taxon>
        <taxon>Flavobacteriia</taxon>
        <taxon>Flavobacteriales</taxon>
        <taxon>Flavobacteriaceae</taxon>
        <taxon>Capnocytophaga</taxon>
    </lineage>
</organism>
<evidence type="ECO:0000313" key="2">
    <source>
        <dbReference type="EMBL" id="AMD84344.1"/>
    </source>
</evidence>
<dbReference type="Proteomes" id="UP000065822">
    <property type="component" value="Chromosome"/>
</dbReference>
<keyword evidence="1" id="KW-0472">Membrane</keyword>
<protein>
    <submittedName>
        <fullName evidence="2">Uncharacterized protein</fullName>
    </submittedName>
</protein>